<dbReference type="InterPro" id="IPR010720">
    <property type="entry name" value="Alpha-L-AF_C"/>
</dbReference>
<dbReference type="GO" id="GO:0046373">
    <property type="term" value="P:L-arabinose metabolic process"/>
    <property type="evidence" value="ECO:0007669"/>
    <property type="project" value="InterPro"/>
</dbReference>
<comment type="caution">
    <text evidence="10">The sequence shown here is derived from an EMBL/GenBank/DDBJ whole genome shotgun (WGS) entry which is preliminary data.</text>
</comment>
<accession>A0A2W5WWD2</accession>
<dbReference type="EMBL" id="QFQZ01000063">
    <property type="protein sequence ID" value="PZR32334.1"/>
    <property type="molecule type" value="Genomic_DNA"/>
</dbReference>
<dbReference type="Gene3D" id="2.60.40.1180">
    <property type="entry name" value="Golgi alpha-mannosidase II"/>
    <property type="match status" value="1"/>
</dbReference>
<evidence type="ECO:0000313" key="10">
    <source>
        <dbReference type="EMBL" id="PZR32334.1"/>
    </source>
</evidence>
<dbReference type="GO" id="GO:0000272">
    <property type="term" value="P:polysaccharide catabolic process"/>
    <property type="evidence" value="ECO:0007669"/>
    <property type="project" value="TreeGrafter"/>
</dbReference>
<dbReference type="AlphaFoldDB" id="A0A2W5WWD2"/>
<evidence type="ECO:0000256" key="3">
    <source>
        <dbReference type="ARBA" id="ARBA00011165"/>
    </source>
</evidence>
<dbReference type="SMART" id="SM00813">
    <property type="entry name" value="Alpha-L-AF_C"/>
    <property type="match status" value="1"/>
</dbReference>
<dbReference type="Pfam" id="PF06964">
    <property type="entry name" value="Alpha-L-AF_C"/>
    <property type="match status" value="1"/>
</dbReference>
<dbReference type="SUPFAM" id="SSF51445">
    <property type="entry name" value="(Trans)glycosidases"/>
    <property type="match status" value="1"/>
</dbReference>
<dbReference type="Proteomes" id="UP000249393">
    <property type="component" value="Unassembled WGS sequence"/>
</dbReference>
<evidence type="ECO:0000256" key="6">
    <source>
        <dbReference type="ARBA" id="ARBA00023277"/>
    </source>
</evidence>
<name>A0A2W5WWD2_9CAUL</name>
<dbReference type="EC" id="3.2.1.55" evidence="4"/>
<organism evidence="10 11">
    <name type="scientific">Caulobacter segnis</name>
    <dbReference type="NCBI Taxonomy" id="88688"/>
    <lineage>
        <taxon>Bacteria</taxon>
        <taxon>Pseudomonadati</taxon>
        <taxon>Pseudomonadota</taxon>
        <taxon>Alphaproteobacteria</taxon>
        <taxon>Caulobacterales</taxon>
        <taxon>Caulobacteraceae</taxon>
        <taxon>Caulobacter</taxon>
    </lineage>
</organism>
<dbReference type="SUPFAM" id="SSF51011">
    <property type="entry name" value="Glycosyl hydrolase domain"/>
    <property type="match status" value="1"/>
</dbReference>
<feature type="domain" description="Alpha-L-arabinofuranosidase C-terminal" evidence="9">
    <location>
        <begin position="332"/>
        <end position="521"/>
    </location>
</feature>
<reference evidence="10 11" key="1">
    <citation type="submission" date="2017-08" db="EMBL/GenBank/DDBJ databases">
        <title>Infants hospitalized years apart are colonized by the same room-sourced microbial strains.</title>
        <authorList>
            <person name="Brooks B."/>
            <person name="Olm M.R."/>
            <person name="Firek B.A."/>
            <person name="Baker R."/>
            <person name="Thomas B.C."/>
            <person name="Morowitz M.J."/>
            <person name="Banfield J.F."/>
        </authorList>
    </citation>
    <scope>NUCLEOTIDE SEQUENCE [LARGE SCALE GENOMIC DNA]</scope>
    <source>
        <strain evidence="10">S2_003_000_R2_4</strain>
    </source>
</reference>
<evidence type="ECO:0000256" key="7">
    <source>
        <dbReference type="ARBA" id="ARBA00023295"/>
    </source>
</evidence>
<keyword evidence="5" id="KW-0378">Hydrolase</keyword>
<evidence type="ECO:0000256" key="1">
    <source>
        <dbReference type="ARBA" id="ARBA00001462"/>
    </source>
</evidence>
<keyword evidence="7" id="KW-0326">Glycosidase</keyword>
<dbReference type="Gene3D" id="3.20.20.80">
    <property type="entry name" value="Glycosidases"/>
    <property type="match status" value="1"/>
</dbReference>
<gene>
    <name evidence="10" type="ORF">DI526_16985</name>
</gene>
<keyword evidence="6" id="KW-0119">Carbohydrate metabolism</keyword>
<sequence length="529" mass="57660">MFRFTRPLAASAVALLLTAPALAQTRTDAPIPLRIETGAPGAKIDRNIFGQFAEHLGTGIYGGVWVGKGSSIPNVRGIRKDVVEALRAIKVPNVRWPGGCFADEYHWRHGIGPIEARRKTINFNWGGAVEPNTFGADEFMDFVDQIGSEAYVSLNVGSGTVQEAAEWVEYMTADPATTAGKERAANGHPAPYKVKFLGLGNESWSCGGAMRPEYYADEMKRYARFVRNYNPNQTGAEAMQRIAVGPNQADPAYTEAVMAAQKSHDWAWNIEGLSLHSYTTGGWPPSYSSTKFDETAYAKLLKETLGMDDLVAKHSAIMDKYDPEKKVPLVVDEWGVWLAPLEGTNPGFLVQQNSLRDAIVAALNLNIFARHADRVRMTNIAQMVNVLQAMILTDKDKMVLTPTYHVYKMYLPFQDATFVPVSLDKGVYRQGDITLPRVDAIAARDTQGKLWLAVTNLDPARPAKISATVAEGKGMSAKGQVLTAARVDAFNTFDAPGLVAPKPYSAKGGAKGLDLDIPAKSVVVVQLEP</sequence>
<comment type="catalytic activity">
    <reaction evidence="1">
        <text>Hydrolysis of terminal non-reducing alpha-L-arabinofuranoside residues in alpha-L-arabinosides.</text>
        <dbReference type="EC" id="3.2.1.55"/>
    </reaction>
</comment>
<evidence type="ECO:0000256" key="4">
    <source>
        <dbReference type="ARBA" id="ARBA00012670"/>
    </source>
</evidence>
<feature type="signal peptide" evidence="8">
    <location>
        <begin position="1"/>
        <end position="23"/>
    </location>
</feature>
<dbReference type="RefSeq" id="WP_304280593.1">
    <property type="nucleotide sequence ID" value="NZ_QFQZ01000063.1"/>
</dbReference>
<feature type="chain" id="PRO_5015942959" description="non-reducing end alpha-L-arabinofuranosidase" evidence="8">
    <location>
        <begin position="24"/>
        <end position="529"/>
    </location>
</feature>
<dbReference type="InterPro" id="IPR013780">
    <property type="entry name" value="Glyco_hydro_b"/>
</dbReference>
<comment type="similarity">
    <text evidence="2">Belongs to the glycosyl hydrolase 51 family.</text>
</comment>
<dbReference type="InterPro" id="IPR055235">
    <property type="entry name" value="ASD1_cat"/>
</dbReference>
<evidence type="ECO:0000256" key="8">
    <source>
        <dbReference type="SAM" id="SignalP"/>
    </source>
</evidence>
<proteinExistence type="inferred from homology"/>
<dbReference type="Pfam" id="PF22848">
    <property type="entry name" value="ASD1_dom"/>
    <property type="match status" value="1"/>
</dbReference>
<dbReference type="InterPro" id="IPR017853">
    <property type="entry name" value="GH"/>
</dbReference>
<comment type="subunit">
    <text evidence="3">Homohexamer; trimer of dimers.</text>
</comment>
<evidence type="ECO:0000259" key="9">
    <source>
        <dbReference type="SMART" id="SM00813"/>
    </source>
</evidence>
<evidence type="ECO:0000313" key="11">
    <source>
        <dbReference type="Proteomes" id="UP000249393"/>
    </source>
</evidence>
<dbReference type="PANTHER" id="PTHR43576">
    <property type="entry name" value="ALPHA-L-ARABINOFURANOSIDASE C-RELATED"/>
    <property type="match status" value="1"/>
</dbReference>
<evidence type="ECO:0000256" key="5">
    <source>
        <dbReference type="ARBA" id="ARBA00022801"/>
    </source>
</evidence>
<dbReference type="GO" id="GO:0046556">
    <property type="term" value="F:alpha-L-arabinofuranosidase activity"/>
    <property type="evidence" value="ECO:0007669"/>
    <property type="project" value="UniProtKB-EC"/>
</dbReference>
<keyword evidence="8" id="KW-0732">Signal</keyword>
<evidence type="ECO:0000256" key="2">
    <source>
        <dbReference type="ARBA" id="ARBA00007186"/>
    </source>
</evidence>
<protein>
    <recommendedName>
        <fullName evidence="4">non-reducing end alpha-L-arabinofuranosidase</fullName>
        <ecNumber evidence="4">3.2.1.55</ecNumber>
    </recommendedName>
</protein>
<dbReference type="PANTHER" id="PTHR43576:SF2">
    <property type="entry name" value="INTRACELLULAR EXO-ALPHA-L-ARABINOFURANOSIDASE 2"/>
    <property type="match status" value="1"/>
</dbReference>